<dbReference type="Gene3D" id="3.40.50.720">
    <property type="entry name" value="NAD(P)-binding Rossmann-like Domain"/>
    <property type="match status" value="1"/>
</dbReference>
<dbReference type="SUPFAM" id="SSF51735">
    <property type="entry name" value="NAD(P)-binding Rossmann-fold domains"/>
    <property type="match status" value="1"/>
</dbReference>
<evidence type="ECO:0000256" key="1">
    <source>
        <dbReference type="ARBA" id="ARBA00023002"/>
    </source>
</evidence>
<dbReference type="InterPro" id="IPR020828">
    <property type="entry name" value="GlycerAld_3-P_DH_NAD(P)-bd"/>
</dbReference>
<feature type="region of interest" description="Disordered" evidence="2">
    <location>
        <begin position="117"/>
        <end position="169"/>
    </location>
</feature>
<dbReference type="RefSeq" id="WP_179266395.1">
    <property type="nucleotide sequence ID" value="NZ_FZPH01000012.1"/>
</dbReference>
<dbReference type="PANTHER" id="PTHR43148">
    <property type="entry name" value="GLYCERALDEHYDE-3-PHOSPHATE DEHYDROGENASE 2"/>
    <property type="match status" value="1"/>
</dbReference>
<accession>A0A239P280</accession>
<keyword evidence="1" id="KW-0560">Oxidoreductase</keyword>
<evidence type="ECO:0000313" key="5">
    <source>
        <dbReference type="Proteomes" id="UP000198362"/>
    </source>
</evidence>
<evidence type="ECO:0000259" key="3">
    <source>
        <dbReference type="SMART" id="SM00846"/>
    </source>
</evidence>
<dbReference type="InterPro" id="IPR036291">
    <property type="entry name" value="NAD(P)-bd_dom_sf"/>
</dbReference>
<protein>
    <submittedName>
        <fullName evidence="4">Glyceraldehyde 3-phosphate dehydrogenase, NAD binding domain</fullName>
    </submittedName>
</protein>
<proteinExistence type="predicted"/>
<feature type="domain" description="Glyceraldehyde 3-phosphate dehydrogenase NAD(P) binding" evidence="3">
    <location>
        <begin position="2"/>
        <end position="95"/>
    </location>
</feature>
<dbReference type="PRINTS" id="PR00078">
    <property type="entry name" value="G3PDHDRGNASE"/>
</dbReference>
<gene>
    <name evidence="4" type="ORF">SAMN05421812_112219</name>
</gene>
<feature type="compositionally biased region" description="Low complexity" evidence="2">
    <location>
        <begin position="126"/>
        <end position="136"/>
    </location>
</feature>
<dbReference type="AlphaFoldDB" id="A0A239P280"/>
<sequence>MLRVAINGLGRIGRAYLRVQHDPVELPRQEMGVDLVIESTGKLRTRESAGGHLKSGARRVLISAPGKGVDATLVPGVNDGEYEPVHHEILSAASCTTNCAAPMVKVLHDTFGALDSSTARSPTQTRAAPVAARAVPSGKPCRVGPMALPVRSDVPDDETADRRALRRLR</sequence>
<dbReference type="InterPro" id="IPR020831">
    <property type="entry name" value="GlycerAld/Erythrose_P_DH"/>
</dbReference>
<keyword evidence="5" id="KW-1185">Reference proteome</keyword>
<dbReference type="GO" id="GO:0051287">
    <property type="term" value="F:NAD binding"/>
    <property type="evidence" value="ECO:0007669"/>
    <property type="project" value="InterPro"/>
</dbReference>
<dbReference type="EMBL" id="FZPH01000012">
    <property type="protein sequence ID" value="SNT60843.1"/>
    <property type="molecule type" value="Genomic_DNA"/>
</dbReference>
<organism evidence="4 5">
    <name type="scientific">Asanoa hainanensis</name>
    <dbReference type="NCBI Taxonomy" id="560556"/>
    <lineage>
        <taxon>Bacteria</taxon>
        <taxon>Bacillati</taxon>
        <taxon>Actinomycetota</taxon>
        <taxon>Actinomycetes</taxon>
        <taxon>Micromonosporales</taxon>
        <taxon>Micromonosporaceae</taxon>
        <taxon>Asanoa</taxon>
    </lineage>
</organism>
<dbReference type="SMART" id="SM00846">
    <property type="entry name" value="Gp_dh_N"/>
    <property type="match status" value="1"/>
</dbReference>
<dbReference type="Proteomes" id="UP000198362">
    <property type="component" value="Unassembled WGS sequence"/>
</dbReference>
<dbReference type="GO" id="GO:0016620">
    <property type="term" value="F:oxidoreductase activity, acting on the aldehyde or oxo group of donors, NAD or NADP as acceptor"/>
    <property type="evidence" value="ECO:0007669"/>
    <property type="project" value="InterPro"/>
</dbReference>
<evidence type="ECO:0000256" key="2">
    <source>
        <dbReference type="SAM" id="MobiDB-lite"/>
    </source>
</evidence>
<evidence type="ECO:0000313" key="4">
    <source>
        <dbReference type="EMBL" id="SNT60843.1"/>
    </source>
</evidence>
<name>A0A239P280_9ACTN</name>
<reference evidence="4 5" key="1">
    <citation type="submission" date="2017-06" db="EMBL/GenBank/DDBJ databases">
        <authorList>
            <person name="Kim H.J."/>
            <person name="Triplett B.A."/>
        </authorList>
    </citation>
    <scope>NUCLEOTIDE SEQUENCE [LARGE SCALE GENOMIC DNA]</scope>
    <source>
        <strain evidence="4 5">CGMCC 4.5593</strain>
    </source>
</reference>